<feature type="domain" description="Deacetylase sirtuin-type" evidence="14">
    <location>
        <begin position="57"/>
        <end position="335"/>
    </location>
</feature>
<evidence type="ECO:0000256" key="2">
    <source>
        <dbReference type="ARBA" id="ARBA00022679"/>
    </source>
</evidence>
<dbReference type="InterPro" id="IPR029035">
    <property type="entry name" value="DHS-like_NAD/FAD-binding_dom"/>
</dbReference>
<gene>
    <name evidence="15" type="ORF">NQ318_013096</name>
</gene>
<feature type="region of interest" description="Disordered" evidence="13">
    <location>
        <begin position="1"/>
        <end position="30"/>
    </location>
</feature>
<evidence type="ECO:0000256" key="9">
    <source>
        <dbReference type="PIRSR" id="PIRSR037938-1"/>
    </source>
</evidence>
<dbReference type="InterPro" id="IPR026591">
    <property type="entry name" value="Sirtuin_cat_small_dom_sf"/>
</dbReference>
<comment type="catalytic activity">
    <reaction evidence="7">
        <text>N(6)-tetradecanoyl-L-lysyl-[protein] + NAD(+) + H2O = 2''-O-tetradecanoyl-ADP-D-ribose + nicotinamide + L-lysyl-[protein]</text>
        <dbReference type="Rhea" id="RHEA:70567"/>
        <dbReference type="Rhea" id="RHEA-COMP:9752"/>
        <dbReference type="Rhea" id="RHEA-COMP:15437"/>
        <dbReference type="ChEBI" id="CHEBI:15377"/>
        <dbReference type="ChEBI" id="CHEBI:17154"/>
        <dbReference type="ChEBI" id="CHEBI:29969"/>
        <dbReference type="ChEBI" id="CHEBI:57540"/>
        <dbReference type="ChEBI" id="CHEBI:141129"/>
        <dbReference type="ChEBI" id="CHEBI:189674"/>
    </reaction>
    <physiologicalReaction direction="left-to-right" evidence="7">
        <dbReference type="Rhea" id="RHEA:70568"/>
    </physiologicalReaction>
</comment>
<dbReference type="EMBL" id="JAPWTK010000233">
    <property type="protein sequence ID" value="KAJ8944948.1"/>
    <property type="molecule type" value="Genomic_DNA"/>
</dbReference>
<comment type="caution">
    <text evidence="15">The sequence shown here is derived from an EMBL/GenBank/DDBJ whole genome shotgun (WGS) entry which is preliminary data.</text>
</comment>
<dbReference type="AlphaFoldDB" id="A0AAV8Y304"/>
<dbReference type="Proteomes" id="UP001162162">
    <property type="component" value="Unassembled WGS sequence"/>
</dbReference>
<comment type="cofactor">
    <cofactor evidence="11">
        <name>Zn(2+)</name>
        <dbReference type="ChEBI" id="CHEBI:29105"/>
    </cofactor>
    <text evidence="11">Binds 1 zinc ion per subunit.</text>
</comment>
<evidence type="ECO:0000256" key="4">
    <source>
        <dbReference type="ARBA" id="ARBA00022833"/>
    </source>
</evidence>
<keyword evidence="2 8" id="KW-0808">Transferase</keyword>
<evidence type="ECO:0000256" key="10">
    <source>
        <dbReference type="PIRSR" id="PIRSR037938-2"/>
    </source>
</evidence>
<feature type="binding site" evidence="10">
    <location>
        <begin position="95"/>
        <end position="97"/>
    </location>
    <ligand>
        <name>NAD(+)</name>
        <dbReference type="ChEBI" id="CHEBI:57540"/>
    </ligand>
</feature>
<keyword evidence="3 8" id="KW-0479">Metal-binding</keyword>
<feature type="binding site" evidence="11 12">
    <location>
        <position position="222"/>
    </location>
    <ligand>
        <name>Zn(2+)</name>
        <dbReference type="ChEBI" id="CHEBI:29105"/>
    </ligand>
</feature>
<dbReference type="InterPro" id="IPR050134">
    <property type="entry name" value="NAD-dep_sirtuin_deacylases"/>
</dbReference>
<keyword evidence="16" id="KW-1185">Reference proteome</keyword>
<proteinExistence type="inferred from homology"/>
<comment type="catalytic activity">
    <reaction evidence="6">
        <text>N(6)-hexadecanoyl-L-lysyl-[protein] + NAD(+) + H2O = 2''-O-hexadecanoyl-ADP-D-ribose + nicotinamide + L-lysyl-[protein]</text>
        <dbReference type="Rhea" id="RHEA:70563"/>
        <dbReference type="Rhea" id="RHEA-COMP:9752"/>
        <dbReference type="Rhea" id="RHEA-COMP:14175"/>
        <dbReference type="ChEBI" id="CHEBI:15377"/>
        <dbReference type="ChEBI" id="CHEBI:17154"/>
        <dbReference type="ChEBI" id="CHEBI:29969"/>
        <dbReference type="ChEBI" id="CHEBI:57540"/>
        <dbReference type="ChEBI" id="CHEBI:138936"/>
        <dbReference type="ChEBI" id="CHEBI:189673"/>
    </reaction>
    <physiologicalReaction direction="left-to-right" evidence="6">
        <dbReference type="Rhea" id="RHEA:70564"/>
    </physiologicalReaction>
</comment>
<reference evidence="15" key="1">
    <citation type="journal article" date="2023" name="Insect Mol. Biol.">
        <title>Genome sequencing provides insights into the evolution of gene families encoding plant cell wall-degrading enzymes in longhorned beetles.</title>
        <authorList>
            <person name="Shin N.R."/>
            <person name="Okamura Y."/>
            <person name="Kirsch R."/>
            <person name="Pauchet Y."/>
        </authorList>
    </citation>
    <scope>NUCLEOTIDE SEQUENCE</scope>
    <source>
        <strain evidence="15">AMC_N1</strain>
    </source>
</reference>
<comment type="similarity">
    <text evidence="1 8">Belongs to the sirtuin family. Class I subfamily.</text>
</comment>
<feature type="compositionally biased region" description="Basic and acidic residues" evidence="13">
    <location>
        <begin position="1"/>
        <end position="15"/>
    </location>
</feature>
<dbReference type="InterPro" id="IPR017328">
    <property type="entry name" value="Sirtuin_class_I"/>
</dbReference>
<feature type="binding site" evidence="11 12">
    <location>
        <position position="195"/>
    </location>
    <ligand>
        <name>Zn(2+)</name>
        <dbReference type="ChEBI" id="CHEBI:29105"/>
    </ligand>
</feature>
<dbReference type="GO" id="GO:0008270">
    <property type="term" value="F:zinc ion binding"/>
    <property type="evidence" value="ECO:0007669"/>
    <property type="project" value="UniProtKB-UniRule"/>
</dbReference>
<evidence type="ECO:0000256" key="7">
    <source>
        <dbReference type="ARBA" id="ARBA00048905"/>
    </source>
</evidence>
<comment type="catalytic activity">
    <reaction evidence="8">
        <text>N(6)-acetyl-L-lysyl-[protein] + NAD(+) + H2O = 2''-O-acetyl-ADP-D-ribose + nicotinamide + L-lysyl-[protein]</text>
        <dbReference type="Rhea" id="RHEA:43636"/>
        <dbReference type="Rhea" id="RHEA-COMP:9752"/>
        <dbReference type="Rhea" id="RHEA-COMP:10731"/>
        <dbReference type="ChEBI" id="CHEBI:15377"/>
        <dbReference type="ChEBI" id="CHEBI:17154"/>
        <dbReference type="ChEBI" id="CHEBI:29969"/>
        <dbReference type="ChEBI" id="CHEBI:57540"/>
        <dbReference type="ChEBI" id="CHEBI:61930"/>
        <dbReference type="ChEBI" id="CHEBI:83767"/>
        <dbReference type="EC" id="2.3.1.286"/>
    </reaction>
</comment>
<evidence type="ECO:0000256" key="13">
    <source>
        <dbReference type="SAM" id="MobiDB-lite"/>
    </source>
</evidence>
<evidence type="ECO:0000256" key="12">
    <source>
        <dbReference type="PROSITE-ProRule" id="PRU00236"/>
    </source>
</evidence>
<evidence type="ECO:0000313" key="16">
    <source>
        <dbReference type="Proteomes" id="UP001162162"/>
    </source>
</evidence>
<feature type="binding site" evidence="10">
    <location>
        <begin position="85"/>
        <end position="89"/>
    </location>
    <ligand>
        <name>NAD(+)</name>
        <dbReference type="ChEBI" id="CHEBI:57540"/>
    </ligand>
</feature>
<feature type="region of interest" description="Disordered" evidence="13">
    <location>
        <begin position="345"/>
        <end position="368"/>
    </location>
</feature>
<feature type="binding site" evidence="11 12">
    <location>
        <position position="198"/>
    </location>
    <ligand>
        <name>Zn(2+)</name>
        <dbReference type="ChEBI" id="CHEBI:29105"/>
    </ligand>
</feature>
<organism evidence="15 16">
    <name type="scientific">Aromia moschata</name>
    <dbReference type="NCBI Taxonomy" id="1265417"/>
    <lineage>
        <taxon>Eukaryota</taxon>
        <taxon>Metazoa</taxon>
        <taxon>Ecdysozoa</taxon>
        <taxon>Arthropoda</taxon>
        <taxon>Hexapoda</taxon>
        <taxon>Insecta</taxon>
        <taxon>Pterygota</taxon>
        <taxon>Neoptera</taxon>
        <taxon>Endopterygota</taxon>
        <taxon>Coleoptera</taxon>
        <taxon>Polyphaga</taxon>
        <taxon>Cucujiformia</taxon>
        <taxon>Chrysomeloidea</taxon>
        <taxon>Cerambycidae</taxon>
        <taxon>Cerambycinae</taxon>
        <taxon>Callichromatini</taxon>
        <taxon>Aromia</taxon>
    </lineage>
</organism>
<evidence type="ECO:0000256" key="8">
    <source>
        <dbReference type="PIRNR" id="PIRNR037938"/>
    </source>
</evidence>
<feature type="compositionally biased region" description="Polar residues" evidence="13">
    <location>
        <begin position="16"/>
        <end position="28"/>
    </location>
</feature>
<evidence type="ECO:0000256" key="6">
    <source>
        <dbReference type="ARBA" id="ARBA00048378"/>
    </source>
</evidence>
<dbReference type="Gene3D" id="3.30.1600.10">
    <property type="entry name" value="SIR2/SIRT2 'Small Domain"/>
    <property type="match status" value="1"/>
</dbReference>
<feature type="active site" description="Proton acceptor" evidence="9 12">
    <location>
        <position position="187"/>
    </location>
</feature>
<sequence length="368" mass="41322">MAENSKDEATSKENKPSSSRTSGDSTAGMSMEHLRRYLAEKLGFFDDDEGDEAEKIKVLDDVSVDGIVDYIKNKKCRKIITMAGAGISTSAGIPDFRSPGTGLYHNLQKYKLPHPQAIFELDFFAENPRPFFELAKELYPGSFKPTICHYFIKLLVDKGLLLRHYTQNIDTLERVAGIPDDKLVEAHGTFHTGHCMQCRDQYSQDWMKERILKDDLPICEKCPGVVKPDIVFFGESLPDTFHKLLKKDFAETDLLIILGSSLAVQPFASLIDRAPNHVPRLLINREKAGHRTGVMAMLGIGGGMDFDSKDNTRDVLWLGDCDDGCQLLADKLTWGDELRELCKKEHERIDGDSKKDDSTSEKKKESSS</sequence>
<feature type="binding site" evidence="10">
    <location>
        <begin position="284"/>
        <end position="286"/>
    </location>
    <ligand>
        <name>NAD(+)</name>
        <dbReference type="ChEBI" id="CHEBI:57540"/>
    </ligand>
</feature>
<dbReference type="PROSITE" id="PS50305">
    <property type="entry name" value="SIRTUIN"/>
    <property type="match status" value="1"/>
</dbReference>
<dbReference type="InterPro" id="IPR026590">
    <property type="entry name" value="Ssirtuin_cat_dom"/>
</dbReference>
<evidence type="ECO:0000313" key="15">
    <source>
        <dbReference type="EMBL" id="KAJ8944948.1"/>
    </source>
</evidence>
<accession>A0AAV8Y304</accession>
<feature type="binding site" evidence="10">
    <location>
        <position position="321"/>
    </location>
    <ligand>
        <name>NAD(+)</name>
        <dbReference type="ChEBI" id="CHEBI:57540"/>
    </ligand>
</feature>
<evidence type="ECO:0000256" key="11">
    <source>
        <dbReference type="PIRSR" id="PIRSR037938-3"/>
    </source>
</evidence>
<protein>
    <recommendedName>
        <fullName evidence="8">NAD-dependent protein deacetylase</fullName>
        <ecNumber evidence="8">2.3.1.286</ecNumber>
    </recommendedName>
</protein>
<dbReference type="PANTHER" id="PTHR11085">
    <property type="entry name" value="NAD-DEPENDENT PROTEIN DEACYLASE SIRTUIN-5, MITOCHONDRIAL-RELATED"/>
    <property type="match status" value="1"/>
</dbReference>
<dbReference type="PIRSF" id="PIRSF037938">
    <property type="entry name" value="SIR2_euk"/>
    <property type="match status" value="1"/>
</dbReference>
<dbReference type="GO" id="GO:0017136">
    <property type="term" value="F:histone deacetylase activity, NAD-dependent"/>
    <property type="evidence" value="ECO:0007669"/>
    <property type="project" value="InterPro"/>
</dbReference>
<dbReference type="GO" id="GO:0005634">
    <property type="term" value="C:nucleus"/>
    <property type="evidence" value="ECO:0007669"/>
    <property type="project" value="TreeGrafter"/>
</dbReference>
<evidence type="ECO:0000256" key="5">
    <source>
        <dbReference type="ARBA" id="ARBA00023027"/>
    </source>
</evidence>
<dbReference type="InterPro" id="IPR003000">
    <property type="entry name" value="Sirtuin"/>
</dbReference>
<dbReference type="EC" id="2.3.1.286" evidence="8"/>
<dbReference type="CDD" id="cd01408">
    <property type="entry name" value="SIRT1"/>
    <property type="match status" value="1"/>
</dbReference>
<evidence type="ECO:0000259" key="14">
    <source>
        <dbReference type="PROSITE" id="PS50305"/>
    </source>
</evidence>
<keyword evidence="5 8" id="KW-0520">NAD</keyword>
<keyword evidence="4 8" id="KW-0862">Zinc</keyword>
<dbReference type="GO" id="GO:0070403">
    <property type="term" value="F:NAD+ binding"/>
    <property type="evidence" value="ECO:0007669"/>
    <property type="project" value="UniProtKB-UniRule"/>
</dbReference>
<dbReference type="SUPFAM" id="SSF52467">
    <property type="entry name" value="DHS-like NAD/FAD-binding domain"/>
    <property type="match status" value="1"/>
</dbReference>
<name>A0AAV8Y304_9CUCU</name>
<dbReference type="PANTHER" id="PTHR11085:SF6">
    <property type="entry name" value="NAD-DEPENDENT PROTEIN DEACETYLASE SIRTUIN-2"/>
    <property type="match status" value="1"/>
</dbReference>
<dbReference type="Pfam" id="PF02146">
    <property type="entry name" value="SIR2"/>
    <property type="match status" value="1"/>
</dbReference>
<evidence type="ECO:0000256" key="3">
    <source>
        <dbReference type="ARBA" id="ARBA00022723"/>
    </source>
</evidence>
<feature type="binding site" evidence="11 12">
    <location>
        <position position="219"/>
    </location>
    <ligand>
        <name>Zn(2+)</name>
        <dbReference type="ChEBI" id="CHEBI:29105"/>
    </ligand>
</feature>
<evidence type="ECO:0000256" key="1">
    <source>
        <dbReference type="ARBA" id="ARBA00006924"/>
    </source>
</evidence>
<feature type="binding site" evidence="10">
    <location>
        <begin position="167"/>
        <end position="170"/>
    </location>
    <ligand>
        <name>NAD(+)</name>
        <dbReference type="ChEBI" id="CHEBI:57540"/>
    </ligand>
</feature>
<dbReference type="Gene3D" id="3.40.50.1220">
    <property type="entry name" value="TPP-binding domain"/>
    <property type="match status" value="1"/>
</dbReference>